<keyword evidence="1" id="KW-0472">Membrane</keyword>
<dbReference type="InterPro" id="IPR036388">
    <property type="entry name" value="WH-like_DNA-bd_sf"/>
</dbReference>
<dbReference type="InterPro" id="IPR055767">
    <property type="entry name" value="DUF7343"/>
</dbReference>
<accession>A0A1N5S4F8</accession>
<dbReference type="AlphaFoldDB" id="A0A1N5S4F8"/>
<name>A0A1N5S4F8_9ARCH</name>
<dbReference type="SUPFAM" id="SSF46785">
    <property type="entry name" value="Winged helix' DNA-binding domain"/>
    <property type="match status" value="1"/>
</dbReference>
<dbReference type="Proteomes" id="UP000195607">
    <property type="component" value="Chromosome I"/>
</dbReference>
<dbReference type="Gene3D" id="1.10.10.10">
    <property type="entry name" value="Winged helix-like DNA-binding domain superfamily/Winged helix DNA-binding domain"/>
    <property type="match status" value="1"/>
</dbReference>
<feature type="transmembrane region" description="Helical" evidence="1">
    <location>
        <begin position="56"/>
        <end position="85"/>
    </location>
</feature>
<dbReference type="EMBL" id="LT671858">
    <property type="protein sequence ID" value="SIM30903.1"/>
    <property type="molecule type" value="Genomic_DNA"/>
</dbReference>
<evidence type="ECO:0000313" key="4">
    <source>
        <dbReference type="Proteomes" id="UP000195607"/>
    </source>
</evidence>
<dbReference type="RefSeq" id="WP_172399362.1">
    <property type="nucleotide sequence ID" value="NZ_LT671858.1"/>
</dbReference>
<sequence length="186" mass="20935">MRRSKDSAFPASGDPQGIRRLIFYGISLMLSLLIIVISITFFVVVVYLEGRVTEDFFYLFTGIITVNLVISALSVKGLMTLYPILQPKNGEFRTMILSRSDEMRSSGDTTSMTRKNSEYFTNLELEVIELIRNNGNKMLQSKIVTTIEASKASISRTLTSLENKGVVVRMRKGVTNEVILIETYSN</sequence>
<evidence type="ECO:0000313" key="3">
    <source>
        <dbReference type="EMBL" id="SIM30903.1"/>
    </source>
</evidence>
<feature type="domain" description="DUF7343" evidence="2">
    <location>
        <begin position="124"/>
        <end position="179"/>
    </location>
</feature>
<keyword evidence="1" id="KW-1133">Transmembrane helix</keyword>
<dbReference type="Pfam" id="PF24034">
    <property type="entry name" value="DUF7343"/>
    <property type="match status" value="1"/>
</dbReference>
<protein>
    <submittedName>
        <fullName evidence="3">Transcriptional regulator</fullName>
    </submittedName>
</protein>
<reference evidence="3 4" key="1">
    <citation type="submission" date="2016-04" db="EMBL/GenBank/DDBJ databases">
        <authorList>
            <person name="Evans L.H."/>
            <person name="Alamgir A."/>
            <person name="Owens N."/>
            <person name="Weber N.D."/>
            <person name="Virtaneva K."/>
            <person name="Barbian K."/>
            <person name="Babar A."/>
            <person name="Rosenke K."/>
        </authorList>
    </citation>
    <scope>NUCLEOTIDE SEQUENCE [LARGE SCALE GENOMIC DNA]</scope>
    <source>
        <strain evidence="4">S5(T) (JCM 30642 \VKM B-2941)</strain>
    </source>
</reference>
<proteinExistence type="predicted"/>
<dbReference type="InterPro" id="IPR036390">
    <property type="entry name" value="WH_DNA-bd_sf"/>
</dbReference>
<feature type="transmembrane region" description="Helical" evidence="1">
    <location>
        <begin position="21"/>
        <end position="44"/>
    </location>
</feature>
<evidence type="ECO:0000256" key="1">
    <source>
        <dbReference type="SAM" id="Phobius"/>
    </source>
</evidence>
<gene>
    <name evidence="3" type="ORF">CSP5_0074</name>
</gene>
<organism evidence="3 4">
    <name type="scientific">Cuniculiplasma divulgatum</name>
    <dbReference type="NCBI Taxonomy" id="1673428"/>
    <lineage>
        <taxon>Archaea</taxon>
        <taxon>Methanobacteriati</taxon>
        <taxon>Thermoplasmatota</taxon>
        <taxon>Thermoplasmata</taxon>
        <taxon>Thermoplasmatales</taxon>
        <taxon>Cuniculiplasmataceae</taxon>
        <taxon>Cuniculiplasma</taxon>
    </lineage>
</organism>
<evidence type="ECO:0000259" key="2">
    <source>
        <dbReference type="Pfam" id="PF24034"/>
    </source>
</evidence>
<keyword evidence="1" id="KW-0812">Transmembrane</keyword>
<dbReference type="GeneID" id="41587391"/>